<dbReference type="InterPro" id="IPR045121">
    <property type="entry name" value="CoAse"/>
</dbReference>
<evidence type="ECO:0000256" key="1">
    <source>
        <dbReference type="ARBA" id="ARBA00001936"/>
    </source>
</evidence>
<feature type="domain" description="Nudix hydrolase" evidence="7">
    <location>
        <begin position="56"/>
        <end position="197"/>
    </location>
</feature>
<keyword evidence="5" id="KW-0460">Magnesium</keyword>
<dbReference type="RefSeq" id="WP_183358889.1">
    <property type="nucleotide sequence ID" value="NZ_BAABKR010000001.1"/>
</dbReference>
<dbReference type="PANTHER" id="PTHR12992:SF11">
    <property type="entry name" value="MITOCHONDRIAL COENZYME A DIPHOSPHATASE NUDT8"/>
    <property type="match status" value="1"/>
</dbReference>
<dbReference type="EMBL" id="JACIBT010000025">
    <property type="protein sequence ID" value="MBB3668506.1"/>
    <property type="molecule type" value="Genomic_DNA"/>
</dbReference>
<keyword evidence="9" id="KW-1185">Reference proteome</keyword>
<evidence type="ECO:0000256" key="4">
    <source>
        <dbReference type="ARBA" id="ARBA00022801"/>
    </source>
</evidence>
<keyword evidence="6" id="KW-0464">Manganese</keyword>
<sequence>MPDSDLPSDVDQPLRRLVAEAADFVQQNPREAASGTWWWPRPADRLQNVLPEPTTIRHAAVLVLLWEHDDGPRLLLTERSAAMAKHPGQISFPGGAAEEFDLDTTGTALREAQEEVGLDPVRVEVIGPLPPALVPVSGFSVTPVLAAAEDVGVLTPYSGEVARLIHAPVADLITPEHRYMAVIEREGIRSSTPAFYFGEGTDDAAFVWGFTGILLDRMLDRLGWAQQWDEARVLDPRQFKR</sequence>
<dbReference type="AlphaFoldDB" id="A0A7W5U3L0"/>
<evidence type="ECO:0000313" key="8">
    <source>
        <dbReference type="EMBL" id="MBB3668506.1"/>
    </source>
</evidence>
<protein>
    <submittedName>
        <fullName evidence="8">8-oxo-dGTP pyrophosphatase MutT (NUDIX family)</fullName>
    </submittedName>
</protein>
<dbReference type="CDD" id="cd03426">
    <property type="entry name" value="NUDIX_CoAse_Nudt7"/>
    <property type="match status" value="1"/>
</dbReference>
<evidence type="ECO:0000256" key="6">
    <source>
        <dbReference type="ARBA" id="ARBA00023211"/>
    </source>
</evidence>
<keyword evidence="3" id="KW-0479">Metal-binding</keyword>
<dbReference type="Proteomes" id="UP000547528">
    <property type="component" value="Unassembled WGS sequence"/>
</dbReference>
<organism evidence="8 9">
    <name type="scientific">Garicola koreensis</name>
    <dbReference type="NCBI Taxonomy" id="1262554"/>
    <lineage>
        <taxon>Bacteria</taxon>
        <taxon>Bacillati</taxon>
        <taxon>Actinomycetota</taxon>
        <taxon>Actinomycetes</taxon>
        <taxon>Micrococcales</taxon>
        <taxon>Micrococcaceae</taxon>
        <taxon>Garicola</taxon>
    </lineage>
</organism>
<comment type="cofactor">
    <cofactor evidence="2">
        <name>Mg(2+)</name>
        <dbReference type="ChEBI" id="CHEBI:18420"/>
    </cofactor>
</comment>
<dbReference type="PROSITE" id="PS51462">
    <property type="entry name" value="NUDIX"/>
    <property type="match status" value="1"/>
</dbReference>
<dbReference type="InterPro" id="IPR015797">
    <property type="entry name" value="NUDIX_hydrolase-like_dom_sf"/>
</dbReference>
<gene>
    <name evidence="8" type="ORF">FHX47_002146</name>
</gene>
<reference evidence="8 9" key="1">
    <citation type="submission" date="2020-08" db="EMBL/GenBank/DDBJ databases">
        <title>Sequencing the genomes of 1000 actinobacteria strains.</title>
        <authorList>
            <person name="Klenk H.-P."/>
        </authorList>
    </citation>
    <scope>NUCLEOTIDE SEQUENCE [LARGE SCALE GENOMIC DNA]</scope>
    <source>
        <strain evidence="8 9">DSM 28238</strain>
    </source>
</reference>
<proteinExistence type="predicted"/>
<keyword evidence="4" id="KW-0378">Hydrolase</keyword>
<dbReference type="GO" id="GO:0046872">
    <property type="term" value="F:metal ion binding"/>
    <property type="evidence" value="ECO:0007669"/>
    <property type="project" value="UniProtKB-KW"/>
</dbReference>
<dbReference type="SUPFAM" id="SSF55811">
    <property type="entry name" value="Nudix"/>
    <property type="match status" value="1"/>
</dbReference>
<name>A0A7W5U3L0_9MICC</name>
<evidence type="ECO:0000256" key="2">
    <source>
        <dbReference type="ARBA" id="ARBA00001946"/>
    </source>
</evidence>
<evidence type="ECO:0000313" key="9">
    <source>
        <dbReference type="Proteomes" id="UP000547528"/>
    </source>
</evidence>
<dbReference type="Gene3D" id="3.90.79.10">
    <property type="entry name" value="Nucleoside Triphosphate Pyrophosphohydrolase"/>
    <property type="match status" value="1"/>
</dbReference>
<comment type="cofactor">
    <cofactor evidence="1">
        <name>Mn(2+)</name>
        <dbReference type="ChEBI" id="CHEBI:29035"/>
    </cofactor>
</comment>
<evidence type="ECO:0000256" key="3">
    <source>
        <dbReference type="ARBA" id="ARBA00022723"/>
    </source>
</evidence>
<dbReference type="PANTHER" id="PTHR12992">
    <property type="entry name" value="NUDIX HYDROLASE"/>
    <property type="match status" value="1"/>
</dbReference>
<dbReference type="GO" id="GO:0010945">
    <property type="term" value="F:coenzyme A diphosphatase activity"/>
    <property type="evidence" value="ECO:0007669"/>
    <property type="project" value="InterPro"/>
</dbReference>
<dbReference type="Pfam" id="PF00293">
    <property type="entry name" value="NUDIX"/>
    <property type="match status" value="1"/>
</dbReference>
<evidence type="ECO:0000259" key="7">
    <source>
        <dbReference type="PROSITE" id="PS51462"/>
    </source>
</evidence>
<evidence type="ECO:0000256" key="5">
    <source>
        <dbReference type="ARBA" id="ARBA00022842"/>
    </source>
</evidence>
<accession>A0A7W5U3L0</accession>
<dbReference type="InterPro" id="IPR000086">
    <property type="entry name" value="NUDIX_hydrolase_dom"/>
</dbReference>
<comment type="caution">
    <text evidence="8">The sequence shown here is derived from an EMBL/GenBank/DDBJ whole genome shotgun (WGS) entry which is preliminary data.</text>
</comment>